<organism evidence="1 2">
    <name type="scientific">Fusarium oxysporum f. sp. raphani 54005</name>
    <dbReference type="NCBI Taxonomy" id="1089458"/>
    <lineage>
        <taxon>Eukaryota</taxon>
        <taxon>Fungi</taxon>
        <taxon>Dikarya</taxon>
        <taxon>Ascomycota</taxon>
        <taxon>Pezizomycotina</taxon>
        <taxon>Sordariomycetes</taxon>
        <taxon>Hypocreomycetidae</taxon>
        <taxon>Hypocreales</taxon>
        <taxon>Nectriaceae</taxon>
        <taxon>Fusarium</taxon>
        <taxon>Fusarium oxysporum species complex</taxon>
    </lineage>
</organism>
<sequence length="155" mass="17771">MDYYDLGAYRRTVSTTSENAEIWFNRGLLWCYSFNHGEALRCFQRAVEYDVQCAMAYWGMAYAIGPNYNKPWIRYDQADFRETVSKAQAALALARAVQNTKPIEKALIEALSDRFPHGEATPEDFSKLDNAYLFECHKPTLAYRTGGSSQPEDIK</sequence>
<dbReference type="SUPFAM" id="SSF48452">
    <property type="entry name" value="TPR-like"/>
    <property type="match status" value="1"/>
</dbReference>
<dbReference type="AlphaFoldDB" id="X0C3Z5"/>
<dbReference type="Gene3D" id="1.25.40.10">
    <property type="entry name" value="Tetratricopeptide repeat domain"/>
    <property type="match status" value="1"/>
</dbReference>
<evidence type="ECO:0000313" key="1">
    <source>
        <dbReference type="EMBL" id="EXK77487.1"/>
    </source>
</evidence>
<gene>
    <name evidence="1" type="ORF">FOQG_17800</name>
</gene>
<proteinExistence type="predicted"/>
<keyword evidence="2" id="KW-1185">Reference proteome</keyword>
<dbReference type="HOGENOM" id="CLU_1695554_0_0_1"/>
<accession>X0C3Z5</accession>
<evidence type="ECO:0000313" key="2">
    <source>
        <dbReference type="Proteomes" id="UP000030663"/>
    </source>
</evidence>
<name>X0C3Z5_FUSOX</name>
<dbReference type="EMBL" id="KI979386">
    <property type="protein sequence ID" value="EXK77487.1"/>
    <property type="molecule type" value="Genomic_DNA"/>
</dbReference>
<protein>
    <submittedName>
        <fullName evidence="1">Uncharacterized protein</fullName>
    </submittedName>
</protein>
<dbReference type="Proteomes" id="UP000030663">
    <property type="component" value="Unassembled WGS sequence"/>
</dbReference>
<dbReference type="InterPro" id="IPR011990">
    <property type="entry name" value="TPR-like_helical_dom_sf"/>
</dbReference>
<dbReference type="PANTHER" id="PTHR45588:SF1">
    <property type="entry name" value="WW DOMAIN-CONTAINING PROTEIN"/>
    <property type="match status" value="1"/>
</dbReference>
<dbReference type="PANTHER" id="PTHR45588">
    <property type="entry name" value="TPR DOMAIN-CONTAINING PROTEIN"/>
    <property type="match status" value="1"/>
</dbReference>
<reference evidence="1 2" key="1">
    <citation type="submission" date="2011-11" db="EMBL/GenBank/DDBJ databases">
        <title>The Genome Sequence of Fusarium oxysporum PHW815.</title>
        <authorList>
            <consortium name="The Broad Institute Genome Sequencing Platform"/>
            <person name="Ma L.-J."/>
            <person name="Gale L.R."/>
            <person name="Schwartz D.C."/>
            <person name="Zhou S."/>
            <person name="Corby-Kistler H."/>
            <person name="Young S.K."/>
            <person name="Zeng Q."/>
            <person name="Gargeya S."/>
            <person name="Fitzgerald M."/>
            <person name="Haas B."/>
            <person name="Abouelleil A."/>
            <person name="Alvarado L."/>
            <person name="Arachchi H.M."/>
            <person name="Berlin A."/>
            <person name="Brown A."/>
            <person name="Chapman S.B."/>
            <person name="Chen Z."/>
            <person name="Dunbar C."/>
            <person name="Freedman E."/>
            <person name="Gearin G."/>
            <person name="Goldberg J."/>
            <person name="Griggs A."/>
            <person name="Gujja S."/>
            <person name="Heiman D."/>
            <person name="Howarth C."/>
            <person name="Larson L."/>
            <person name="Lui A."/>
            <person name="MacDonald P.J.P."/>
            <person name="Montmayeur A."/>
            <person name="Murphy C."/>
            <person name="Neiman D."/>
            <person name="Pearson M."/>
            <person name="Priest M."/>
            <person name="Roberts A."/>
            <person name="Saif S."/>
            <person name="Shea T."/>
            <person name="Shenoy N."/>
            <person name="Sisk P."/>
            <person name="Stolte C."/>
            <person name="Sykes S."/>
            <person name="Wortman J."/>
            <person name="Nusbaum C."/>
            <person name="Birren B."/>
        </authorList>
    </citation>
    <scope>NUCLEOTIDE SEQUENCE [LARGE SCALE GENOMIC DNA]</scope>
    <source>
        <strain evidence="1 2">54005</strain>
    </source>
</reference>